<evidence type="ECO:0000313" key="2">
    <source>
        <dbReference type="Proteomes" id="UP000177996"/>
    </source>
</evidence>
<organism evidence="1 2">
    <name type="scientific">Candidatus Lloydbacteria bacterium RIFCSPHIGHO2_02_FULL_50_13</name>
    <dbReference type="NCBI Taxonomy" id="1798661"/>
    <lineage>
        <taxon>Bacteria</taxon>
        <taxon>Candidatus Lloydiibacteriota</taxon>
    </lineage>
</organism>
<sequence>MDKKIEFSFKRLDVWKIGMKLTNKIYTLLKQFPKEEQFALSAQLKRAVISVPLNIAEGATRRSKKEFIQFIRIALGSLMEVVACLEIAKEQKYSPTVVYEEIEYLIQELYFKLLALEKSLKQLNI</sequence>
<dbReference type="PANTHER" id="PTHR38471">
    <property type="entry name" value="FOUR HELIX BUNDLE PROTEIN"/>
    <property type="match status" value="1"/>
</dbReference>
<dbReference type="AlphaFoldDB" id="A0A1G2D5X5"/>
<dbReference type="Proteomes" id="UP000177996">
    <property type="component" value="Unassembled WGS sequence"/>
</dbReference>
<dbReference type="InterPro" id="IPR012657">
    <property type="entry name" value="23S_rRNA-intervening_sequence"/>
</dbReference>
<proteinExistence type="predicted"/>
<reference evidence="1 2" key="1">
    <citation type="journal article" date="2016" name="Nat. Commun.">
        <title>Thousands of microbial genomes shed light on interconnected biogeochemical processes in an aquifer system.</title>
        <authorList>
            <person name="Anantharaman K."/>
            <person name="Brown C.T."/>
            <person name="Hug L.A."/>
            <person name="Sharon I."/>
            <person name="Castelle C.J."/>
            <person name="Probst A.J."/>
            <person name="Thomas B.C."/>
            <person name="Singh A."/>
            <person name="Wilkins M.J."/>
            <person name="Karaoz U."/>
            <person name="Brodie E.L."/>
            <person name="Williams K.H."/>
            <person name="Hubbard S.S."/>
            <person name="Banfield J.F."/>
        </authorList>
    </citation>
    <scope>NUCLEOTIDE SEQUENCE [LARGE SCALE GENOMIC DNA]</scope>
</reference>
<dbReference type="CDD" id="cd16377">
    <property type="entry name" value="23S_rRNA_IVP_like"/>
    <property type="match status" value="1"/>
</dbReference>
<accession>A0A1G2D5X5</accession>
<dbReference type="Gene3D" id="1.20.1440.60">
    <property type="entry name" value="23S rRNA-intervening sequence"/>
    <property type="match status" value="1"/>
</dbReference>
<dbReference type="NCBIfam" id="TIGR02436">
    <property type="entry name" value="four helix bundle protein"/>
    <property type="match status" value="1"/>
</dbReference>
<evidence type="ECO:0000313" key="1">
    <source>
        <dbReference type="EMBL" id="OGZ08168.1"/>
    </source>
</evidence>
<dbReference type="SUPFAM" id="SSF158446">
    <property type="entry name" value="IVS-encoded protein-like"/>
    <property type="match status" value="1"/>
</dbReference>
<evidence type="ECO:0008006" key="3">
    <source>
        <dbReference type="Google" id="ProtNLM"/>
    </source>
</evidence>
<name>A0A1G2D5X5_9BACT</name>
<dbReference type="STRING" id="1798661.A3D65_03440"/>
<dbReference type="InterPro" id="IPR036583">
    <property type="entry name" value="23S_rRNA_IVS_sf"/>
</dbReference>
<dbReference type="EMBL" id="MHLL01000040">
    <property type="protein sequence ID" value="OGZ08168.1"/>
    <property type="molecule type" value="Genomic_DNA"/>
</dbReference>
<comment type="caution">
    <text evidence="1">The sequence shown here is derived from an EMBL/GenBank/DDBJ whole genome shotgun (WGS) entry which is preliminary data.</text>
</comment>
<gene>
    <name evidence="1" type="ORF">A3D65_03440</name>
</gene>
<dbReference type="Pfam" id="PF05635">
    <property type="entry name" value="23S_rRNA_IVP"/>
    <property type="match status" value="1"/>
</dbReference>
<protein>
    <recommendedName>
        <fullName evidence="3">Four helix bundle protein</fullName>
    </recommendedName>
</protein>
<dbReference type="PANTHER" id="PTHR38471:SF2">
    <property type="entry name" value="FOUR HELIX BUNDLE PROTEIN"/>
    <property type="match status" value="1"/>
</dbReference>